<dbReference type="EMBL" id="JAAAUB010000010">
    <property type="protein sequence ID" value="NMH16988.1"/>
    <property type="molecule type" value="Genomic_DNA"/>
</dbReference>
<evidence type="ECO:0000313" key="9">
    <source>
        <dbReference type="Proteomes" id="UP000669605"/>
    </source>
</evidence>
<dbReference type="PANTHER" id="PTHR34583">
    <property type="entry name" value="ANTIPORTER SUBUNIT MNHC2-RELATED"/>
    <property type="match status" value="1"/>
</dbReference>
<dbReference type="Pfam" id="PF00420">
    <property type="entry name" value="Oxidored_q2"/>
    <property type="match status" value="1"/>
</dbReference>
<keyword evidence="9" id="KW-1185">Reference proteome</keyword>
<evidence type="ECO:0000256" key="5">
    <source>
        <dbReference type="ARBA" id="ARBA00022989"/>
    </source>
</evidence>
<feature type="transmembrane region" description="Helical" evidence="7">
    <location>
        <begin position="71"/>
        <end position="92"/>
    </location>
</feature>
<keyword evidence="5 7" id="KW-1133">Transmembrane helix</keyword>
<name>A0ABX1QM51_9PROT</name>
<keyword evidence="4 7" id="KW-0812">Transmembrane</keyword>
<dbReference type="InterPro" id="IPR050601">
    <property type="entry name" value="CPA3_antiporter_subunitC"/>
</dbReference>
<evidence type="ECO:0000256" key="7">
    <source>
        <dbReference type="SAM" id="Phobius"/>
    </source>
</evidence>
<organism evidence="8 9">
    <name type="scientific">Tepidiphilus baoligensis</name>
    <dbReference type="NCBI Taxonomy" id="2698687"/>
    <lineage>
        <taxon>Bacteria</taxon>
        <taxon>Pseudomonadati</taxon>
        <taxon>Pseudomonadota</taxon>
        <taxon>Hydrogenophilia</taxon>
        <taxon>Hydrogenophilales</taxon>
        <taxon>Hydrogenophilaceae</taxon>
        <taxon>Tepidiphilus</taxon>
    </lineage>
</organism>
<comment type="caution">
    <text evidence="8">The sequence shown here is derived from an EMBL/GenBank/DDBJ whole genome shotgun (WGS) entry which is preliminary data.</text>
</comment>
<dbReference type="Gene3D" id="1.10.287.3510">
    <property type="match status" value="1"/>
</dbReference>
<dbReference type="RefSeq" id="WP_142803855.1">
    <property type="nucleotide sequence ID" value="NZ_JAAAUB010000010.1"/>
</dbReference>
<dbReference type="PANTHER" id="PTHR34583:SF2">
    <property type="entry name" value="ANTIPORTER SUBUNIT MNHC2-RELATED"/>
    <property type="match status" value="1"/>
</dbReference>
<gene>
    <name evidence="8" type="ORF">GV368_07745</name>
</gene>
<keyword evidence="3" id="KW-1003">Cell membrane</keyword>
<protein>
    <submittedName>
        <fullName evidence="8">Na+/H+ antiporter subunit C</fullName>
    </submittedName>
</protein>
<reference evidence="8 9" key="1">
    <citation type="journal article" date="2020" name="Curr. Microbiol.">
        <title>Tepidiphilus baoligensis sp. nov., a Novel Bacterium of the Family Hydrogenophilaceae Isolated from an Oil Reservoir.</title>
        <authorList>
            <person name="Zhang X."/>
            <person name="Wang G."/>
            <person name="Ma X."/>
            <person name="Yu J."/>
            <person name="You J."/>
            <person name="Xue Y."/>
            <person name="Ma Y."/>
        </authorList>
    </citation>
    <scope>NUCLEOTIDE SEQUENCE [LARGE SCALE GENOMIC DNA]</scope>
    <source>
        <strain evidence="8 9">B18-69</strain>
    </source>
</reference>
<comment type="similarity">
    <text evidence="2">Belongs to the CPA3 antiporters (TC 2.A.63) subunit C family.</text>
</comment>
<dbReference type="NCBIfam" id="NF006573">
    <property type="entry name" value="PRK09094.1"/>
    <property type="match status" value="1"/>
</dbReference>
<accession>A0ABX1QM51</accession>
<evidence type="ECO:0000256" key="1">
    <source>
        <dbReference type="ARBA" id="ARBA00004651"/>
    </source>
</evidence>
<evidence type="ECO:0000256" key="4">
    <source>
        <dbReference type="ARBA" id="ARBA00022692"/>
    </source>
</evidence>
<evidence type="ECO:0000256" key="6">
    <source>
        <dbReference type="ARBA" id="ARBA00023136"/>
    </source>
</evidence>
<keyword evidence="6 7" id="KW-0472">Membrane</keyword>
<dbReference type="Proteomes" id="UP000669605">
    <property type="component" value="Unassembled WGS sequence"/>
</dbReference>
<feature type="transmembrane region" description="Helical" evidence="7">
    <location>
        <begin position="29"/>
        <end position="51"/>
    </location>
</feature>
<evidence type="ECO:0000256" key="3">
    <source>
        <dbReference type="ARBA" id="ARBA00022475"/>
    </source>
</evidence>
<proteinExistence type="inferred from homology"/>
<evidence type="ECO:0000313" key="8">
    <source>
        <dbReference type="EMBL" id="NMH16988.1"/>
    </source>
</evidence>
<evidence type="ECO:0000256" key="2">
    <source>
        <dbReference type="ARBA" id="ARBA00010388"/>
    </source>
</evidence>
<feature type="transmembrane region" description="Helical" evidence="7">
    <location>
        <begin position="6"/>
        <end position="22"/>
    </location>
</feature>
<comment type="subcellular location">
    <subcellularLocation>
        <location evidence="1">Cell membrane</location>
        <topology evidence="1">Multi-pass membrane protein</topology>
    </subcellularLocation>
</comment>
<sequence length="116" mass="12417">MEILFAVLIAALTAAGIYLCCLRQVFPVVLGLSLLSYATNLFLFVAGRLTVGAPPVWAEGVTRFADPLPQALVLTAIVIAFGMTALLVVLAIRARFESGVERSDVPAVTDRVEVER</sequence>
<dbReference type="InterPro" id="IPR039428">
    <property type="entry name" value="NUOK/Mnh_C1-like"/>
</dbReference>